<name>A0A5B7J172_PORTR</name>
<organism evidence="1 2">
    <name type="scientific">Portunus trituberculatus</name>
    <name type="common">Swimming crab</name>
    <name type="synonym">Neptunus trituberculatus</name>
    <dbReference type="NCBI Taxonomy" id="210409"/>
    <lineage>
        <taxon>Eukaryota</taxon>
        <taxon>Metazoa</taxon>
        <taxon>Ecdysozoa</taxon>
        <taxon>Arthropoda</taxon>
        <taxon>Crustacea</taxon>
        <taxon>Multicrustacea</taxon>
        <taxon>Malacostraca</taxon>
        <taxon>Eumalacostraca</taxon>
        <taxon>Eucarida</taxon>
        <taxon>Decapoda</taxon>
        <taxon>Pleocyemata</taxon>
        <taxon>Brachyura</taxon>
        <taxon>Eubrachyura</taxon>
        <taxon>Portunoidea</taxon>
        <taxon>Portunidae</taxon>
        <taxon>Portuninae</taxon>
        <taxon>Portunus</taxon>
    </lineage>
</organism>
<reference evidence="1 2" key="1">
    <citation type="submission" date="2019-05" db="EMBL/GenBank/DDBJ databases">
        <title>Another draft genome of Portunus trituberculatus and its Hox gene families provides insights of decapod evolution.</title>
        <authorList>
            <person name="Jeong J.-H."/>
            <person name="Song I."/>
            <person name="Kim S."/>
            <person name="Choi T."/>
            <person name="Kim D."/>
            <person name="Ryu S."/>
            <person name="Kim W."/>
        </authorList>
    </citation>
    <scope>NUCLEOTIDE SEQUENCE [LARGE SCALE GENOMIC DNA]</scope>
    <source>
        <tissue evidence="1">Muscle</tissue>
    </source>
</reference>
<evidence type="ECO:0000313" key="1">
    <source>
        <dbReference type="EMBL" id="MPC87427.1"/>
    </source>
</evidence>
<dbReference type="EMBL" id="VSRR010074472">
    <property type="protein sequence ID" value="MPC87427.1"/>
    <property type="molecule type" value="Genomic_DNA"/>
</dbReference>
<evidence type="ECO:0000313" key="2">
    <source>
        <dbReference type="Proteomes" id="UP000324222"/>
    </source>
</evidence>
<accession>A0A5B7J172</accession>
<sequence length="61" mass="7049">MHHNHMIQETARVTEQLIPAHCQLDSLSTQLIYTNSDHCVYQSGLLCVSTLLMMENMIYKL</sequence>
<proteinExistence type="predicted"/>
<comment type="caution">
    <text evidence="1">The sequence shown here is derived from an EMBL/GenBank/DDBJ whole genome shotgun (WGS) entry which is preliminary data.</text>
</comment>
<protein>
    <submittedName>
        <fullName evidence="1">Uncharacterized protein</fullName>
    </submittedName>
</protein>
<keyword evidence="2" id="KW-1185">Reference proteome</keyword>
<dbReference type="Proteomes" id="UP000324222">
    <property type="component" value="Unassembled WGS sequence"/>
</dbReference>
<dbReference type="AlphaFoldDB" id="A0A5B7J172"/>
<gene>
    <name evidence="1" type="ORF">E2C01_082289</name>
</gene>